<name>S8C191_9LAMI</name>
<proteinExistence type="predicted"/>
<protein>
    <recommendedName>
        <fullName evidence="1">Endonuclease/exonuclease/phosphatase domain-containing protein</fullName>
    </recommendedName>
</protein>
<dbReference type="PANTHER" id="PTHR35218">
    <property type="entry name" value="RNASE H DOMAIN-CONTAINING PROTEIN"/>
    <property type="match status" value="1"/>
</dbReference>
<reference evidence="2 3" key="1">
    <citation type="journal article" date="2013" name="BMC Genomics">
        <title>The miniature genome of a carnivorous plant Genlisea aurea contains a low number of genes and short non-coding sequences.</title>
        <authorList>
            <person name="Leushkin E.V."/>
            <person name="Sutormin R.A."/>
            <person name="Nabieva E.R."/>
            <person name="Penin A.A."/>
            <person name="Kondrashov A.S."/>
            <person name="Logacheva M.D."/>
        </authorList>
    </citation>
    <scope>NUCLEOTIDE SEQUENCE [LARGE SCALE GENOMIC DNA]</scope>
</reference>
<gene>
    <name evidence="2" type="ORF">M569_14253</name>
</gene>
<evidence type="ECO:0000313" key="3">
    <source>
        <dbReference type="Proteomes" id="UP000015453"/>
    </source>
</evidence>
<dbReference type="Gene3D" id="3.60.10.10">
    <property type="entry name" value="Endonuclease/exonuclease/phosphatase"/>
    <property type="match status" value="1"/>
</dbReference>
<organism evidence="2 3">
    <name type="scientific">Genlisea aurea</name>
    <dbReference type="NCBI Taxonomy" id="192259"/>
    <lineage>
        <taxon>Eukaryota</taxon>
        <taxon>Viridiplantae</taxon>
        <taxon>Streptophyta</taxon>
        <taxon>Embryophyta</taxon>
        <taxon>Tracheophyta</taxon>
        <taxon>Spermatophyta</taxon>
        <taxon>Magnoliopsida</taxon>
        <taxon>eudicotyledons</taxon>
        <taxon>Gunneridae</taxon>
        <taxon>Pentapetalae</taxon>
        <taxon>asterids</taxon>
        <taxon>lamiids</taxon>
        <taxon>Lamiales</taxon>
        <taxon>Lentibulariaceae</taxon>
        <taxon>Genlisea</taxon>
    </lineage>
</organism>
<dbReference type="InterPro" id="IPR005135">
    <property type="entry name" value="Endo/exonuclease/phosphatase"/>
</dbReference>
<evidence type="ECO:0000313" key="2">
    <source>
        <dbReference type="EMBL" id="EPS60550.1"/>
    </source>
</evidence>
<feature type="domain" description="Endonuclease/exonuclease/phosphatase" evidence="1">
    <location>
        <begin position="7"/>
        <end position="131"/>
    </location>
</feature>
<comment type="caution">
    <text evidence="2">The sequence shown here is derived from an EMBL/GenBank/DDBJ whole genome shotgun (WGS) entry which is preliminary data.</text>
</comment>
<dbReference type="OrthoDB" id="1741802at2759"/>
<dbReference type="EMBL" id="AUSU01007482">
    <property type="protein sequence ID" value="EPS60550.1"/>
    <property type="molecule type" value="Genomic_DNA"/>
</dbReference>
<dbReference type="SUPFAM" id="SSF56219">
    <property type="entry name" value="DNase I-like"/>
    <property type="match status" value="1"/>
</dbReference>
<dbReference type="AlphaFoldDB" id="S8C191"/>
<dbReference type="GO" id="GO:0003824">
    <property type="term" value="F:catalytic activity"/>
    <property type="evidence" value="ECO:0007669"/>
    <property type="project" value="InterPro"/>
</dbReference>
<accession>S8C191</accession>
<dbReference type="Proteomes" id="UP000015453">
    <property type="component" value="Unassembled WGS sequence"/>
</dbReference>
<dbReference type="PANTHER" id="PTHR35218:SF9">
    <property type="entry name" value="ENDONUCLEASE_EXONUCLEASE_PHOSPHATASE DOMAIN-CONTAINING PROTEIN"/>
    <property type="match status" value="1"/>
</dbReference>
<evidence type="ECO:0000259" key="1">
    <source>
        <dbReference type="Pfam" id="PF03372"/>
    </source>
</evidence>
<sequence>MHGYDVPPAGLSGGLGLFWKKDLPVEILGSSRYFIVAKVPDETQPWIFVGVYGEPEQQTRLQCWQFLRTLLHSLELPYLLAGDFNEVTSQAEHASSRPRSIAHMQHFREFLLDFGLIDLGYEGYRYTWSNNRIFPYTVKARLDRADLIDGAKRNSDMSKLGYVGWNNPSIKYGEQGALVKGGR</sequence>
<dbReference type="InterPro" id="IPR036691">
    <property type="entry name" value="Endo/exonu/phosph_ase_sf"/>
</dbReference>
<dbReference type="Pfam" id="PF03372">
    <property type="entry name" value="Exo_endo_phos"/>
    <property type="match status" value="1"/>
</dbReference>
<keyword evidence="3" id="KW-1185">Reference proteome</keyword>